<accession>A0A3P8M0P0</accession>
<evidence type="ECO:0000313" key="14">
    <source>
        <dbReference type="Proteomes" id="UP000274346"/>
    </source>
</evidence>
<comment type="similarity">
    <text evidence="1">Belongs to the ubiquitin-activating E1 family. UBA5 subfamily.</text>
</comment>
<feature type="domain" description="THIF-type NAD/FAD binding fold" evidence="11">
    <location>
        <begin position="185"/>
        <end position="310"/>
    </location>
</feature>
<dbReference type="Proteomes" id="UP000274346">
    <property type="component" value="Chromosome"/>
</dbReference>
<dbReference type="Gene3D" id="3.40.50.720">
    <property type="entry name" value="NAD(P)-binding Rossmann-like Domain"/>
    <property type="match status" value="1"/>
</dbReference>
<keyword evidence="5" id="KW-0547">Nucleotide-binding</keyword>
<feature type="domain" description="JAB" evidence="12">
    <location>
        <begin position="11"/>
        <end position="123"/>
    </location>
</feature>
<dbReference type="InterPro" id="IPR028090">
    <property type="entry name" value="JAB_dom_prok"/>
</dbReference>
<keyword evidence="10" id="KW-0482">Metalloprotease</keyword>
<dbReference type="SUPFAM" id="SSF69572">
    <property type="entry name" value="Activating enzymes of the ubiquitin-like proteins"/>
    <property type="match status" value="1"/>
</dbReference>
<evidence type="ECO:0000259" key="11">
    <source>
        <dbReference type="Pfam" id="PF00899"/>
    </source>
</evidence>
<evidence type="ECO:0000256" key="2">
    <source>
        <dbReference type="ARBA" id="ARBA00016279"/>
    </source>
</evidence>
<dbReference type="Pfam" id="PF14464">
    <property type="entry name" value="Prok-JAB"/>
    <property type="match status" value="1"/>
</dbReference>
<dbReference type="InterPro" id="IPR045886">
    <property type="entry name" value="ThiF/MoeB/HesA"/>
</dbReference>
<dbReference type="GO" id="GO:0046872">
    <property type="term" value="F:metal ion binding"/>
    <property type="evidence" value="ECO:0007669"/>
    <property type="project" value="UniProtKB-KW"/>
</dbReference>
<evidence type="ECO:0000256" key="9">
    <source>
        <dbReference type="ARBA" id="ARBA00022840"/>
    </source>
</evidence>
<organism evidence="13 14">
    <name type="scientific">Raoultella terrigena</name>
    <name type="common">Klebsiella terrigena</name>
    <dbReference type="NCBI Taxonomy" id="577"/>
    <lineage>
        <taxon>Bacteria</taxon>
        <taxon>Pseudomonadati</taxon>
        <taxon>Pseudomonadota</taxon>
        <taxon>Gammaproteobacteria</taxon>
        <taxon>Enterobacterales</taxon>
        <taxon>Enterobacteriaceae</taxon>
        <taxon>Klebsiella/Raoultella group</taxon>
        <taxon>Raoultella</taxon>
    </lineage>
</organism>
<dbReference type="GO" id="GO:0005829">
    <property type="term" value="C:cytosol"/>
    <property type="evidence" value="ECO:0007669"/>
    <property type="project" value="TreeGrafter"/>
</dbReference>
<dbReference type="Pfam" id="PF00899">
    <property type="entry name" value="ThiF"/>
    <property type="match status" value="1"/>
</dbReference>
<keyword evidence="8" id="KW-0862">Zinc</keyword>
<reference evidence="13 14" key="1">
    <citation type="submission" date="2018-12" db="EMBL/GenBank/DDBJ databases">
        <authorList>
            <consortium name="Pathogen Informatics"/>
        </authorList>
    </citation>
    <scope>NUCLEOTIDE SEQUENCE [LARGE SCALE GENOMIC DNA]</scope>
    <source>
        <strain evidence="13 14">NCTC13098</strain>
    </source>
</reference>
<dbReference type="GO" id="GO:0005524">
    <property type="term" value="F:ATP binding"/>
    <property type="evidence" value="ECO:0007669"/>
    <property type="project" value="UniProtKB-KW"/>
</dbReference>
<keyword evidence="7" id="KW-0378">Hydrolase</keyword>
<keyword evidence="6" id="KW-0833">Ubl conjugation pathway</keyword>
<evidence type="ECO:0000256" key="6">
    <source>
        <dbReference type="ARBA" id="ARBA00022786"/>
    </source>
</evidence>
<dbReference type="GO" id="GO:0071569">
    <property type="term" value="P:protein ufmylation"/>
    <property type="evidence" value="ECO:0007669"/>
    <property type="project" value="TreeGrafter"/>
</dbReference>
<dbReference type="GO" id="GO:0006508">
    <property type="term" value="P:proteolysis"/>
    <property type="evidence" value="ECO:0007669"/>
    <property type="project" value="UniProtKB-KW"/>
</dbReference>
<proteinExistence type="inferred from homology"/>
<dbReference type="InterPro" id="IPR035985">
    <property type="entry name" value="Ubiquitin-activating_enz"/>
</dbReference>
<dbReference type="AlphaFoldDB" id="A0A3P8M0P0"/>
<dbReference type="GO" id="GO:0016779">
    <property type="term" value="F:nucleotidyltransferase activity"/>
    <property type="evidence" value="ECO:0007669"/>
    <property type="project" value="UniProtKB-KW"/>
</dbReference>
<evidence type="ECO:0000256" key="10">
    <source>
        <dbReference type="ARBA" id="ARBA00023049"/>
    </source>
</evidence>
<keyword evidence="13" id="KW-0548">Nucleotidyltransferase</keyword>
<evidence type="ECO:0000259" key="12">
    <source>
        <dbReference type="Pfam" id="PF14464"/>
    </source>
</evidence>
<evidence type="ECO:0000256" key="3">
    <source>
        <dbReference type="ARBA" id="ARBA00022670"/>
    </source>
</evidence>
<keyword evidence="4" id="KW-0479">Metal-binding</keyword>
<dbReference type="KEGG" id="rtg:NCTC13098_01512"/>
<evidence type="ECO:0000256" key="1">
    <source>
        <dbReference type="ARBA" id="ARBA00005339"/>
    </source>
</evidence>
<evidence type="ECO:0000256" key="8">
    <source>
        <dbReference type="ARBA" id="ARBA00022833"/>
    </source>
</evidence>
<evidence type="ECO:0000313" key="13">
    <source>
        <dbReference type="EMBL" id="VDR25206.1"/>
    </source>
</evidence>
<keyword evidence="3" id="KW-0645">Protease</keyword>
<protein>
    <recommendedName>
        <fullName evidence="2">Ubiquitin-like modifier-activating enzyme 5</fullName>
    </recommendedName>
</protein>
<dbReference type="PANTHER" id="PTHR10953:SF9">
    <property type="entry name" value="UBIQUITIN-LIKE MODIFIER-ACTIVATING ENZYME 5"/>
    <property type="match status" value="1"/>
</dbReference>
<gene>
    <name evidence="13" type="ORF">NCTC13098_01512</name>
</gene>
<keyword evidence="13" id="KW-0808">Transferase</keyword>
<dbReference type="InterPro" id="IPR000594">
    <property type="entry name" value="ThiF_NAD_FAD-bd"/>
</dbReference>
<dbReference type="PANTHER" id="PTHR10953">
    <property type="entry name" value="UBIQUITIN-ACTIVATING ENZYME E1"/>
    <property type="match status" value="1"/>
</dbReference>
<evidence type="ECO:0000256" key="4">
    <source>
        <dbReference type="ARBA" id="ARBA00022723"/>
    </source>
</evidence>
<evidence type="ECO:0000256" key="7">
    <source>
        <dbReference type="ARBA" id="ARBA00022801"/>
    </source>
</evidence>
<dbReference type="GO" id="GO:0071566">
    <property type="term" value="F:UFM1 activating enzyme activity"/>
    <property type="evidence" value="ECO:0007669"/>
    <property type="project" value="TreeGrafter"/>
</dbReference>
<keyword evidence="9" id="KW-0067">ATP-binding</keyword>
<evidence type="ECO:0000256" key="5">
    <source>
        <dbReference type="ARBA" id="ARBA00022741"/>
    </source>
</evidence>
<sequence>MNKYTNLVLPEHLHQQLKNHLFPGDGMEAAAILLCNRYEGNRLKLLAKDVITVPYDECKSRQNDFISWPGLYLESAIDAAEAASMSILLVHSHPGGLLDFSLQDDESDAMTIPSLYQGVTAIHGSAIMVPDGRLRARIYPEGIHARNVDLVSVPGDNICLWRADEKVTQNKVIAFTSGMTACFNHLTAAIIGVSGTGSIVAEQITRLGFGKILLVDDDHIEEKNLNRILNSTLADASLNKSKVDMFACAVAKIRGEDVAVPIHKSVFSREAVLMVADADVIFCCVDSYQGRMVADLISSAFLIPLLDVGVKIPTHIEPEDGRKITDVSGRIDYVKPGGTTLFDREVYTSALLHQEMLSKTQPALYQEQLAQGYITGIQEEAPSVITLNMRTASACVSEFIARCFPFREDPNAYFARTRFSLAGADEDYYKEDSFVKRSNAHLAEACREPLLGFPELRATK</sequence>
<name>A0A3P8M0P0_RAOTE</name>
<dbReference type="EMBL" id="LR131271">
    <property type="protein sequence ID" value="VDR25206.1"/>
    <property type="molecule type" value="Genomic_DNA"/>
</dbReference>
<dbReference type="GO" id="GO:0008237">
    <property type="term" value="F:metallopeptidase activity"/>
    <property type="evidence" value="ECO:0007669"/>
    <property type="project" value="UniProtKB-KW"/>
</dbReference>